<sequence length="297" mass="32537">MSEHSTDEVHQAMSAALHSGIKAAMEVAEMTAMRRMERLREAQSRSDAERNEFLSRLSAERDRALPTMRQPWDEAWWQQARPQQIAQTWEVTQGWAQAGDPYAQSTLEHMSQQLKERHGIEVPHQWLADPRTDHQASRTSGEQRSPNAERTTEDRDGRTTDAPGSSQERDARDRNLPGDRDEDRLRDRARGEDAAALGSDETAAGLAQIHAPAEDVRAEAEHADDMRAAASQDRDAAAALATVEDAEAAEAVAVAAQGYSGTPSARLTASRSAARSQSASHNALRSRMQGAATGIAR</sequence>
<keyword evidence="3" id="KW-1185">Reference proteome</keyword>
<proteinExistence type="predicted"/>
<evidence type="ECO:0000313" key="2">
    <source>
        <dbReference type="EMBL" id="MCQ4044284.1"/>
    </source>
</evidence>
<feature type="compositionally biased region" description="Basic and acidic residues" evidence="1">
    <location>
        <begin position="150"/>
        <end position="159"/>
    </location>
</feature>
<feature type="compositionally biased region" description="Basic and acidic residues" evidence="1">
    <location>
        <begin position="212"/>
        <end position="228"/>
    </location>
</feature>
<name>A0ABT1PFY6_9ACTN</name>
<organism evidence="2 3">
    <name type="scientific">Streptantibioticus rubrisoli</name>
    <dbReference type="NCBI Taxonomy" id="1387313"/>
    <lineage>
        <taxon>Bacteria</taxon>
        <taxon>Bacillati</taxon>
        <taxon>Actinomycetota</taxon>
        <taxon>Actinomycetes</taxon>
        <taxon>Kitasatosporales</taxon>
        <taxon>Streptomycetaceae</taxon>
        <taxon>Streptantibioticus</taxon>
    </lineage>
</organism>
<accession>A0ABT1PFY6</accession>
<evidence type="ECO:0000313" key="3">
    <source>
        <dbReference type="Proteomes" id="UP001206206"/>
    </source>
</evidence>
<dbReference type="RefSeq" id="WP_255930046.1">
    <property type="nucleotide sequence ID" value="NZ_JANFNH010000025.1"/>
</dbReference>
<evidence type="ECO:0008006" key="4">
    <source>
        <dbReference type="Google" id="ProtNLM"/>
    </source>
</evidence>
<feature type="compositionally biased region" description="Basic and acidic residues" evidence="1">
    <location>
        <begin position="167"/>
        <end position="193"/>
    </location>
</feature>
<feature type="region of interest" description="Disordered" evidence="1">
    <location>
        <begin position="259"/>
        <end position="297"/>
    </location>
</feature>
<feature type="compositionally biased region" description="Polar residues" evidence="1">
    <location>
        <begin position="137"/>
        <end position="148"/>
    </location>
</feature>
<gene>
    <name evidence="2" type="ORF">NON19_20200</name>
</gene>
<feature type="compositionally biased region" description="Low complexity" evidence="1">
    <location>
        <begin position="264"/>
        <end position="283"/>
    </location>
</feature>
<feature type="region of interest" description="Disordered" evidence="1">
    <location>
        <begin position="128"/>
        <end position="228"/>
    </location>
</feature>
<dbReference type="EMBL" id="JANFNH010000025">
    <property type="protein sequence ID" value="MCQ4044284.1"/>
    <property type="molecule type" value="Genomic_DNA"/>
</dbReference>
<comment type="caution">
    <text evidence="2">The sequence shown here is derived from an EMBL/GenBank/DDBJ whole genome shotgun (WGS) entry which is preliminary data.</text>
</comment>
<reference evidence="2 3" key="1">
    <citation type="submission" date="2022-06" db="EMBL/GenBank/DDBJ databases">
        <title>Draft genome sequence of type strain Streptomyces rubrisoli DSM 42083.</title>
        <authorList>
            <person name="Duangmal K."/>
            <person name="Klaysubun C."/>
        </authorList>
    </citation>
    <scope>NUCLEOTIDE SEQUENCE [LARGE SCALE GENOMIC DNA]</scope>
    <source>
        <strain evidence="2 3">DSM 42083</strain>
    </source>
</reference>
<dbReference type="Proteomes" id="UP001206206">
    <property type="component" value="Unassembled WGS sequence"/>
</dbReference>
<evidence type="ECO:0000256" key="1">
    <source>
        <dbReference type="SAM" id="MobiDB-lite"/>
    </source>
</evidence>
<protein>
    <recommendedName>
        <fullName evidence="4">Colicin import membrane protein</fullName>
    </recommendedName>
</protein>